<evidence type="ECO:0000256" key="2">
    <source>
        <dbReference type="ARBA" id="ARBA00022525"/>
    </source>
</evidence>
<keyword evidence="6" id="KW-0812">Transmembrane</keyword>
<dbReference type="PANTHER" id="PTHR46490:SF6">
    <property type="entry name" value="ASIALOGLYCOPROTEIN RECEPTOR 1-LIKE-RELATED"/>
    <property type="match status" value="1"/>
</dbReference>
<feature type="domain" description="C-type lectin" evidence="7">
    <location>
        <begin position="95"/>
        <end position="216"/>
    </location>
</feature>
<dbReference type="KEGG" id="pbi:103064166"/>
<keyword evidence="6" id="KW-0472">Membrane</keyword>
<evidence type="ECO:0000313" key="8">
    <source>
        <dbReference type="Proteomes" id="UP000695026"/>
    </source>
</evidence>
<keyword evidence="5" id="KW-0325">Glycoprotein</keyword>
<keyword evidence="2" id="KW-0964">Secreted</keyword>
<evidence type="ECO:0000256" key="4">
    <source>
        <dbReference type="ARBA" id="ARBA00023157"/>
    </source>
</evidence>
<dbReference type="GO" id="GO:0007165">
    <property type="term" value="P:signal transduction"/>
    <property type="evidence" value="ECO:0007669"/>
    <property type="project" value="TreeGrafter"/>
</dbReference>
<dbReference type="RefSeq" id="XP_007441570.1">
    <property type="nucleotide sequence ID" value="XM_007441508.2"/>
</dbReference>
<dbReference type="Gene3D" id="3.10.100.10">
    <property type="entry name" value="Mannose-Binding Protein A, subunit A"/>
    <property type="match status" value="1"/>
</dbReference>
<dbReference type="InterPro" id="IPR001304">
    <property type="entry name" value="C-type_lectin-like"/>
</dbReference>
<dbReference type="GO" id="GO:0004888">
    <property type="term" value="F:transmembrane signaling receptor activity"/>
    <property type="evidence" value="ECO:0007669"/>
    <property type="project" value="TreeGrafter"/>
</dbReference>
<dbReference type="SMART" id="SM00034">
    <property type="entry name" value="CLECT"/>
    <property type="match status" value="1"/>
</dbReference>
<dbReference type="Pfam" id="PF00059">
    <property type="entry name" value="Lectin_C"/>
    <property type="match status" value="1"/>
</dbReference>
<dbReference type="GeneID" id="103064166"/>
<evidence type="ECO:0000256" key="3">
    <source>
        <dbReference type="ARBA" id="ARBA00022734"/>
    </source>
</evidence>
<protein>
    <submittedName>
        <fullName evidence="9">Killer cell lectin-like receptor subfamily F member 2</fullName>
    </submittedName>
</protein>
<reference evidence="9" key="1">
    <citation type="submission" date="2025-08" db="UniProtKB">
        <authorList>
            <consortium name="RefSeq"/>
        </authorList>
    </citation>
    <scope>IDENTIFICATION</scope>
    <source>
        <tissue evidence="9">Liver</tissue>
    </source>
</reference>
<keyword evidence="3" id="KW-0430">Lectin</keyword>
<comment type="subcellular location">
    <subcellularLocation>
        <location evidence="1">Secreted</location>
    </subcellularLocation>
</comment>
<dbReference type="Proteomes" id="UP000695026">
    <property type="component" value="Unplaced"/>
</dbReference>
<dbReference type="InterPro" id="IPR052309">
    <property type="entry name" value="C-type_Lectin_Domain_Fam1"/>
</dbReference>
<evidence type="ECO:0000256" key="6">
    <source>
        <dbReference type="SAM" id="Phobius"/>
    </source>
</evidence>
<gene>
    <name evidence="9" type="primary">LOC103064166</name>
</gene>
<dbReference type="InterPro" id="IPR016187">
    <property type="entry name" value="CTDL_fold"/>
</dbReference>
<dbReference type="OrthoDB" id="9049765at2759"/>
<proteinExistence type="predicted"/>
<evidence type="ECO:0000256" key="5">
    <source>
        <dbReference type="ARBA" id="ARBA00023180"/>
    </source>
</evidence>
<keyword evidence="4" id="KW-1015">Disulfide bond</keyword>
<evidence type="ECO:0000259" key="7">
    <source>
        <dbReference type="PROSITE" id="PS50041"/>
    </source>
</evidence>
<keyword evidence="8" id="KW-1185">Reference proteome</keyword>
<dbReference type="AlphaFoldDB" id="A0A9F2RBL4"/>
<dbReference type="PROSITE" id="PS51257">
    <property type="entry name" value="PROKAR_LIPOPROTEIN"/>
    <property type="match status" value="1"/>
</dbReference>
<dbReference type="InterPro" id="IPR016186">
    <property type="entry name" value="C-type_lectin-like/link_sf"/>
</dbReference>
<name>A0A9F2RBL4_PYTBI</name>
<evidence type="ECO:0000256" key="1">
    <source>
        <dbReference type="ARBA" id="ARBA00004613"/>
    </source>
</evidence>
<dbReference type="OMA" id="ELMHIRI"/>
<feature type="transmembrane region" description="Helical" evidence="6">
    <location>
        <begin position="25"/>
        <end position="50"/>
    </location>
</feature>
<dbReference type="PANTHER" id="PTHR46490">
    <property type="entry name" value="C-TYPE LECTIN DOMAIN FAMILY 12 MEMBER A-RELATED"/>
    <property type="match status" value="1"/>
</dbReference>
<evidence type="ECO:0000313" key="9">
    <source>
        <dbReference type="RefSeq" id="XP_007441570.1"/>
    </source>
</evidence>
<dbReference type="SUPFAM" id="SSF56436">
    <property type="entry name" value="C-type lectin-like"/>
    <property type="match status" value="1"/>
</dbReference>
<organism evidence="8 9">
    <name type="scientific">Python bivittatus</name>
    <name type="common">Burmese python</name>
    <name type="synonym">Python molurus bivittatus</name>
    <dbReference type="NCBI Taxonomy" id="176946"/>
    <lineage>
        <taxon>Eukaryota</taxon>
        <taxon>Metazoa</taxon>
        <taxon>Chordata</taxon>
        <taxon>Craniata</taxon>
        <taxon>Vertebrata</taxon>
        <taxon>Euteleostomi</taxon>
        <taxon>Lepidosauria</taxon>
        <taxon>Squamata</taxon>
        <taxon>Bifurcata</taxon>
        <taxon>Unidentata</taxon>
        <taxon>Episquamata</taxon>
        <taxon>Toxicofera</taxon>
        <taxon>Serpentes</taxon>
        <taxon>Henophidia</taxon>
        <taxon>Pythonidae</taxon>
        <taxon>Python</taxon>
    </lineage>
</organism>
<dbReference type="GO" id="GO:0030246">
    <property type="term" value="F:carbohydrate binding"/>
    <property type="evidence" value="ECO:0007669"/>
    <property type="project" value="UniProtKB-KW"/>
</dbReference>
<dbReference type="GO" id="GO:0005576">
    <property type="term" value="C:extracellular region"/>
    <property type="evidence" value="ECO:0007669"/>
    <property type="project" value="UniProtKB-SubCell"/>
</dbReference>
<dbReference type="PROSITE" id="PS50041">
    <property type="entry name" value="C_TYPE_LECTIN_2"/>
    <property type="match status" value="1"/>
</dbReference>
<keyword evidence="6" id="KW-1133">Transmembrane helix</keyword>
<dbReference type="GO" id="GO:0005886">
    <property type="term" value="C:plasma membrane"/>
    <property type="evidence" value="ECO:0007669"/>
    <property type="project" value="TreeGrafter"/>
</dbReference>
<sequence length="220" mass="25684">MHASDKGICFCSASASCGISSWGQFLAIVLVVTALILFSVLMSLLGLYMWKSHKLYEKIPQMRMWEKRLNDAIKLEAGDLGVHCKLCWDYTWLQRGGACYQRTTLLMPWKNCIRKCKKYGARLLKSSTDAEMEFMLRESRKWYTVKDHNHVPEKTWIGLIFNLSRNTWRWADGEYLHIRIPVELRTPFTPREFCVVVSNGRAFTNNCTEQISCLCKREMH</sequence>
<accession>A0A9F2RBL4</accession>